<evidence type="ECO:0000256" key="1">
    <source>
        <dbReference type="SAM" id="SignalP"/>
    </source>
</evidence>
<keyword evidence="1" id="KW-0732">Signal</keyword>
<organism evidence="2 3">
    <name type="scientific">Caenorhabditis japonica</name>
    <dbReference type="NCBI Taxonomy" id="281687"/>
    <lineage>
        <taxon>Eukaryota</taxon>
        <taxon>Metazoa</taxon>
        <taxon>Ecdysozoa</taxon>
        <taxon>Nematoda</taxon>
        <taxon>Chromadorea</taxon>
        <taxon>Rhabditida</taxon>
        <taxon>Rhabditina</taxon>
        <taxon>Rhabditomorpha</taxon>
        <taxon>Rhabditoidea</taxon>
        <taxon>Rhabditidae</taxon>
        <taxon>Peloderinae</taxon>
        <taxon>Caenorhabditis</taxon>
    </lineage>
</organism>
<accession>A0A8R1EQ16</accession>
<reference evidence="3" key="1">
    <citation type="submission" date="2010-08" db="EMBL/GenBank/DDBJ databases">
        <authorList>
            <consortium name="Caenorhabditis japonica Sequencing Consortium"/>
            <person name="Wilson R.K."/>
        </authorList>
    </citation>
    <scope>NUCLEOTIDE SEQUENCE [LARGE SCALE GENOMIC DNA]</scope>
    <source>
        <strain evidence="3">DF5081</strain>
    </source>
</reference>
<keyword evidence="3" id="KW-1185">Reference proteome</keyword>
<protein>
    <submittedName>
        <fullName evidence="2">Uncharacterized protein</fullName>
    </submittedName>
</protein>
<feature type="chain" id="PRO_5035755003" evidence="1">
    <location>
        <begin position="18"/>
        <end position="39"/>
    </location>
</feature>
<name>A0A8R1EQ16_CAEJA</name>
<reference evidence="2" key="2">
    <citation type="submission" date="2022-06" db="UniProtKB">
        <authorList>
            <consortium name="EnsemblMetazoa"/>
        </authorList>
    </citation>
    <scope>IDENTIFICATION</scope>
    <source>
        <strain evidence="2">DF5081</strain>
    </source>
</reference>
<proteinExistence type="predicted"/>
<dbReference type="EnsemblMetazoa" id="CJA38061.1">
    <property type="protein sequence ID" value="CJA38061.1"/>
    <property type="gene ID" value="WBGene00213908"/>
</dbReference>
<dbReference type="AlphaFoldDB" id="A0A8R1EQ16"/>
<evidence type="ECO:0000313" key="3">
    <source>
        <dbReference type="Proteomes" id="UP000005237"/>
    </source>
</evidence>
<dbReference type="Proteomes" id="UP000005237">
    <property type="component" value="Unassembled WGS sequence"/>
</dbReference>
<evidence type="ECO:0000313" key="2">
    <source>
        <dbReference type="EnsemblMetazoa" id="CJA38061.1"/>
    </source>
</evidence>
<feature type="signal peptide" evidence="1">
    <location>
        <begin position="1"/>
        <end position="17"/>
    </location>
</feature>
<sequence length="39" mass="4050">MLAVSCLVLLFLGTVSANSLVNPINLPDDFCKNGGSLVN</sequence>